<gene>
    <name evidence="2" type="ORF">NDI38_22555</name>
</gene>
<protein>
    <submittedName>
        <fullName evidence="2">Uncharacterized protein</fullName>
    </submittedName>
</protein>
<keyword evidence="3" id="KW-1185">Reference proteome</keyword>
<dbReference type="RefSeq" id="WP_190450001.1">
    <property type="nucleotide sequence ID" value="NZ_JAMPLM010000029.1"/>
</dbReference>
<dbReference type="Proteomes" id="UP001476950">
    <property type="component" value="Unassembled WGS sequence"/>
</dbReference>
<proteinExistence type="predicted"/>
<dbReference type="SUPFAM" id="SSF89372">
    <property type="entry name" value="Fucose-specific lectin"/>
    <property type="match status" value="1"/>
</dbReference>
<reference evidence="2 3" key="1">
    <citation type="submission" date="2022-04" db="EMBL/GenBank/DDBJ databases">
        <title>Positive selection, recombination, and allopatry shape intraspecific diversity of widespread and dominant cyanobacteria.</title>
        <authorList>
            <person name="Wei J."/>
            <person name="Shu W."/>
            <person name="Hu C."/>
        </authorList>
    </citation>
    <scope>NUCLEOTIDE SEQUENCE [LARGE SCALE GENOMIC DNA]</scope>
    <source>
        <strain evidence="2 3">AS-A4</strain>
    </source>
</reference>
<organism evidence="2 3">
    <name type="scientific">Stenomitos frigidus AS-A4</name>
    <dbReference type="NCBI Taxonomy" id="2933935"/>
    <lineage>
        <taxon>Bacteria</taxon>
        <taxon>Bacillati</taxon>
        <taxon>Cyanobacteriota</taxon>
        <taxon>Cyanophyceae</taxon>
        <taxon>Leptolyngbyales</taxon>
        <taxon>Leptolyngbyaceae</taxon>
        <taxon>Stenomitos</taxon>
    </lineage>
</organism>
<evidence type="ECO:0000313" key="2">
    <source>
        <dbReference type="EMBL" id="MEP1061217.1"/>
    </source>
</evidence>
<sequence>MAADSNRFPLQTAIKKILDDPNSRPEIPGLEPEPEPEPEWSLPRPGILRGSWSESVPVSSFTSLQAGGTISSFTSLQARETEDIHTHRLSGSPAVAVFQDTLYCVYEGPNNAGVLHYCTFDGQNWSSDTPLDNQTSGSPALAVFQDKLYCIHQGYGNDGWLYYFTFDGLTWSGSTKLPKHGTSITERRYPCASLAVHGGSLYCVHEGQGGGKGWLYYTIFDGKTWSEDKPLGDHGTTGGGTLIEMIGSRGVGSRLVCMHEGKNASGYLWYTTFEKRGSGKDAKEVWTSDAEFKLYGKITRHVISGPPALASDFNEFYAVFEEPGNAGYLSSFNNVERVPEWLKYDNGQTTGYIDTSGSPALVKYKDKFYILSQGRRNNGLLQITTQDFDKPTPPGKILLIDANEEKDSATTATYNRRRKALYPYVSTTRFNNSVISLIGSEMTRTNVEVKLRDPDVIFCSASGHGLFDSLYGRMDAEGVYEKVIGKRQFQPPEAKGKIFHFLACHCGYPNIGLGVDLVYNGALAFVGYSKAYQLLLRARRDFLDTDIEIDIALIEGLSVQDAYDRAIARFNETIARYRKKGSAEYDPEAASILEYNRDILVFYGNKYARLYAPWGGG</sequence>
<evidence type="ECO:0000256" key="1">
    <source>
        <dbReference type="SAM" id="MobiDB-lite"/>
    </source>
</evidence>
<comment type="caution">
    <text evidence="2">The sequence shown here is derived from an EMBL/GenBank/DDBJ whole genome shotgun (WGS) entry which is preliminary data.</text>
</comment>
<dbReference type="EMBL" id="JAMPLM010000029">
    <property type="protein sequence ID" value="MEP1061217.1"/>
    <property type="molecule type" value="Genomic_DNA"/>
</dbReference>
<evidence type="ECO:0000313" key="3">
    <source>
        <dbReference type="Proteomes" id="UP001476950"/>
    </source>
</evidence>
<accession>A0ABV0KPZ9</accession>
<feature type="region of interest" description="Disordered" evidence="1">
    <location>
        <begin position="1"/>
        <end position="41"/>
    </location>
</feature>
<name>A0ABV0KPZ9_9CYAN</name>
<dbReference type="Gene3D" id="2.120.10.70">
    <property type="entry name" value="Fucose-specific lectin"/>
    <property type="match status" value="1"/>
</dbReference>